<dbReference type="AlphaFoldDB" id="K0F3C8"/>
<organism evidence="1 2">
    <name type="scientific">Nocardia brasiliensis (strain ATCC 700358 / HUJEG-1)</name>
    <dbReference type="NCBI Taxonomy" id="1133849"/>
    <lineage>
        <taxon>Bacteria</taxon>
        <taxon>Bacillati</taxon>
        <taxon>Actinomycetota</taxon>
        <taxon>Actinomycetes</taxon>
        <taxon>Mycobacteriales</taxon>
        <taxon>Nocardiaceae</taxon>
        <taxon>Nocardia</taxon>
    </lineage>
</organism>
<name>K0F3C8_NOCB7</name>
<gene>
    <name evidence="1" type="ORF">O3I_020810</name>
</gene>
<dbReference type="RefSeq" id="WP_014984976.1">
    <property type="nucleotide sequence ID" value="NC_018681.1"/>
</dbReference>
<keyword evidence="2" id="KW-1185">Reference proteome</keyword>
<proteinExistence type="predicted"/>
<evidence type="ECO:0000313" key="1">
    <source>
        <dbReference type="EMBL" id="AFU02121.1"/>
    </source>
</evidence>
<evidence type="ECO:0000313" key="2">
    <source>
        <dbReference type="Proteomes" id="UP000006304"/>
    </source>
</evidence>
<reference evidence="1 2" key="1">
    <citation type="journal article" date="2012" name="J. Bacteriol.">
        <title>Complete genome sequence of Nocardia brasiliensis HUJEG-1.</title>
        <authorList>
            <person name="Vera-Cabrera L."/>
            <person name="Ortiz-Lopez R."/>
            <person name="Elizondo-Gonzalez R."/>
            <person name="Perez-Maya A.A."/>
            <person name="Ocampo-Candiani J."/>
        </authorList>
    </citation>
    <scope>NUCLEOTIDE SEQUENCE [LARGE SCALE GENOMIC DNA]</scope>
    <source>
        <strain evidence="2">ATCC 700358</strain>
    </source>
</reference>
<dbReference type="KEGG" id="nbr:O3I_020810"/>
<dbReference type="STRING" id="1133849.O3I_020810"/>
<sequence length="45" mass="5026">MFFAVHQGLFGLYMGCIFAPNHEGMPTLTTRYAALPARMQDFATT</sequence>
<protein>
    <submittedName>
        <fullName evidence="1">Delta fatty acid desaturase</fullName>
    </submittedName>
</protein>
<dbReference type="Proteomes" id="UP000006304">
    <property type="component" value="Chromosome"/>
</dbReference>
<accession>K0F3C8</accession>
<dbReference type="EMBL" id="CP003876">
    <property type="protein sequence ID" value="AFU02121.1"/>
    <property type="molecule type" value="Genomic_DNA"/>
</dbReference>
<dbReference type="HOGENOM" id="CLU_3202623_0_0_11"/>